<dbReference type="InterPro" id="IPR050317">
    <property type="entry name" value="Plant_Fungal_Acyltransferase"/>
</dbReference>
<feature type="compositionally biased region" description="Basic and acidic residues" evidence="4">
    <location>
        <begin position="227"/>
        <end position="239"/>
    </location>
</feature>
<sequence>MVSKNEGNGSTAEAAVTEGLMSTVVPGQMTGHGRVLQLTNLDLALKLHYLRMVYCFPAPPAGSGDGGGAAITAMELKNPMFRLMEPYFPACGRIRRSSSGRPVLKCNDGGVRFVEARCGVSLADWLEKKKPSPHPPLSPEKVLGPDLSFSPPVAVQFTRFKCGGLAVGFSWSHVLGDAVSAAIFAGNCFRAINGDPPPQPRQLHKSPARIELPGAVAPLSDRQTNNMEDKTVTTGEPKKKPFSAAATPLSVRAVDTVNGCWLPAGEVKMESLSLEISGDQVEVLREKTLARRSFDAIAAVVWRSLARIRGASREPRTVTICKSGHQLSGRSWLLGNDQAVGVVRAAELSPAAADLSELAKLLAGGFSDETPAIEAFAEAESGGLPDLILYGANLSFVDLEDLPVYDVAVRGQRPVFVNFTIEGVGGEGSVLVLRGGGSDGGGRTVNAVLPRGEAAALMRELRTACGGLS</sequence>
<dbReference type="EMBL" id="LR746270">
    <property type="protein sequence ID" value="CAA7399521.1"/>
    <property type="molecule type" value="Genomic_DNA"/>
</dbReference>
<name>A0A7I8KPJ0_SPIIN</name>
<dbReference type="PANTHER" id="PTHR31642:SF115">
    <property type="entry name" value="PROTEIN ECERIFERUM 26-LIKE"/>
    <property type="match status" value="1"/>
</dbReference>
<dbReference type="Gene3D" id="3.30.559.10">
    <property type="entry name" value="Chloramphenicol acetyltransferase-like domain"/>
    <property type="match status" value="2"/>
</dbReference>
<dbReference type="Pfam" id="PF02458">
    <property type="entry name" value="Transferase"/>
    <property type="match status" value="1"/>
</dbReference>
<evidence type="ECO:0000256" key="4">
    <source>
        <dbReference type="SAM" id="MobiDB-lite"/>
    </source>
</evidence>
<dbReference type="AlphaFoldDB" id="A0A7I8KPJ0"/>
<reference evidence="5" key="1">
    <citation type="submission" date="2020-02" db="EMBL/GenBank/DDBJ databases">
        <authorList>
            <person name="Scholz U."/>
            <person name="Mascher M."/>
            <person name="Fiebig A."/>
        </authorList>
    </citation>
    <scope>NUCLEOTIDE SEQUENCE</scope>
</reference>
<keyword evidence="3" id="KW-0012">Acyltransferase</keyword>
<accession>A0A7I8KPJ0</accession>
<dbReference type="InterPro" id="IPR023213">
    <property type="entry name" value="CAT-like_dom_sf"/>
</dbReference>
<dbReference type="GO" id="GO:0016747">
    <property type="term" value="F:acyltransferase activity, transferring groups other than amino-acyl groups"/>
    <property type="evidence" value="ECO:0007669"/>
    <property type="project" value="TreeGrafter"/>
</dbReference>
<gene>
    <name evidence="5" type="ORF">SI8410_07010191</name>
</gene>
<evidence type="ECO:0000313" key="5">
    <source>
        <dbReference type="EMBL" id="CAA7399521.1"/>
    </source>
</evidence>
<evidence type="ECO:0000256" key="3">
    <source>
        <dbReference type="ARBA" id="ARBA00023315"/>
    </source>
</evidence>
<feature type="region of interest" description="Disordered" evidence="4">
    <location>
        <begin position="220"/>
        <end position="241"/>
    </location>
</feature>
<evidence type="ECO:0000256" key="2">
    <source>
        <dbReference type="ARBA" id="ARBA00022679"/>
    </source>
</evidence>
<keyword evidence="2" id="KW-0808">Transferase</keyword>
<protein>
    <submittedName>
        <fullName evidence="5">Uncharacterized protein</fullName>
    </submittedName>
</protein>
<dbReference type="OrthoDB" id="1862401at2759"/>
<organism evidence="5 6">
    <name type="scientific">Spirodela intermedia</name>
    <name type="common">Intermediate duckweed</name>
    <dbReference type="NCBI Taxonomy" id="51605"/>
    <lineage>
        <taxon>Eukaryota</taxon>
        <taxon>Viridiplantae</taxon>
        <taxon>Streptophyta</taxon>
        <taxon>Embryophyta</taxon>
        <taxon>Tracheophyta</taxon>
        <taxon>Spermatophyta</taxon>
        <taxon>Magnoliopsida</taxon>
        <taxon>Liliopsida</taxon>
        <taxon>Araceae</taxon>
        <taxon>Lemnoideae</taxon>
        <taxon>Spirodela</taxon>
    </lineage>
</organism>
<evidence type="ECO:0000313" key="6">
    <source>
        <dbReference type="Proteomes" id="UP000663760"/>
    </source>
</evidence>
<proteinExistence type="inferred from homology"/>
<dbReference type="PANTHER" id="PTHR31642">
    <property type="entry name" value="TRICHOTHECENE 3-O-ACETYLTRANSFERASE"/>
    <property type="match status" value="1"/>
</dbReference>
<comment type="similarity">
    <text evidence="1">Belongs to the plant acyltransferase family.</text>
</comment>
<dbReference type="Proteomes" id="UP000663760">
    <property type="component" value="Chromosome 7"/>
</dbReference>
<keyword evidence="6" id="KW-1185">Reference proteome</keyword>
<evidence type="ECO:0000256" key="1">
    <source>
        <dbReference type="ARBA" id="ARBA00009861"/>
    </source>
</evidence>